<dbReference type="RefSeq" id="WP_183300330.1">
    <property type="nucleotide sequence ID" value="NZ_JACHWF010000006.1"/>
</dbReference>
<keyword evidence="2" id="KW-1185">Reference proteome</keyword>
<reference evidence="1 2" key="1">
    <citation type="submission" date="2020-08" db="EMBL/GenBank/DDBJ databases">
        <title>Genomic Encyclopedia of Type Strains, Phase IV (KMG-V): Genome sequencing to study the core and pangenomes of soil and plant-associated prokaryotes.</title>
        <authorList>
            <person name="Whitman W."/>
        </authorList>
    </citation>
    <scope>NUCLEOTIDE SEQUENCE [LARGE SCALE GENOMIC DNA]</scope>
    <source>
        <strain evidence="1 2">SLV-2362</strain>
    </source>
</reference>
<dbReference type="Proteomes" id="UP000578036">
    <property type="component" value="Unassembled WGS sequence"/>
</dbReference>
<sequence length="205" mass="23206">MYARNAAVTTRHCEACGKEFRTPPSQMHLRTCSPDCGYKIRETYNGYDGEIQTLTCKWCGMPFQEHACHAARRIYCSHECRNLDPEYLAAAAERVSGDKNPMWTGEGRTFVSATGKRYSRSSADKENAKFARRRAAKRNAAVAWADPVKIGWFYAEAQRISASTGIKHHVDHIVPLVSDIVCGLHNEFNLQVLPGLDNLRKHNRY</sequence>
<accession>A0A7W4YSM3</accession>
<name>A0A7W4YSM3_9BURK</name>
<proteinExistence type="predicted"/>
<dbReference type="AlphaFoldDB" id="A0A7W4YSM3"/>
<protein>
    <submittedName>
        <fullName evidence="1">Endogenous inhibitor of DNA gyrase (YacG/DUF329 family)</fullName>
    </submittedName>
</protein>
<organism evidence="1 2">
    <name type="scientific">Cupriavidus alkaliphilus</name>
    <dbReference type="NCBI Taxonomy" id="942866"/>
    <lineage>
        <taxon>Bacteria</taxon>
        <taxon>Pseudomonadati</taxon>
        <taxon>Pseudomonadota</taxon>
        <taxon>Betaproteobacteria</taxon>
        <taxon>Burkholderiales</taxon>
        <taxon>Burkholderiaceae</taxon>
        <taxon>Cupriavidus</taxon>
    </lineage>
</organism>
<comment type="caution">
    <text evidence="1">The sequence shown here is derived from an EMBL/GenBank/DDBJ whole genome shotgun (WGS) entry which is preliminary data.</text>
</comment>
<evidence type="ECO:0000313" key="2">
    <source>
        <dbReference type="Proteomes" id="UP000578036"/>
    </source>
</evidence>
<gene>
    <name evidence="1" type="ORF">FHX61_004666</name>
</gene>
<dbReference type="EMBL" id="JACHWF010000006">
    <property type="protein sequence ID" value="MBB3009990.1"/>
    <property type="molecule type" value="Genomic_DNA"/>
</dbReference>
<evidence type="ECO:0000313" key="1">
    <source>
        <dbReference type="EMBL" id="MBB3009990.1"/>
    </source>
</evidence>